<gene>
    <name evidence="1" type="ORF">EV421DRAFT_2018554</name>
</gene>
<reference evidence="1" key="1">
    <citation type="submission" date="2023-06" db="EMBL/GenBank/DDBJ databases">
        <authorList>
            <consortium name="Lawrence Berkeley National Laboratory"/>
            <person name="Ahrendt S."/>
            <person name="Sahu N."/>
            <person name="Indic B."/>
            <person name="Wong-Bajracharya J."/>
            <person name="Merenyi Z."/>
            <person name="Ke H.-M."/>
            <person name="Monk M."/>
            <person name="Kocsube S."/>
            <person name="Drula E."/>
            <person name="Lipzen A."/>
            <person name="Balint B."/>
            <person name="Henrissat B."/>
            <person name="Andreopoulos B."/>
            <person name="Martin F.M."/>
            <person name="Harder C.B."/>
            <person name="Rigling D."/>
            <person name="Ford K.L."/>
            <person name="Foster G.D."/>
            <person name="Pangilinan J."/>
            <person name="Papanicolaou A."/>
            <person name="Barry K."/>
            <person name="LaButti K."/>
            <person name="Viragh M."/>
            <person name="Koriabine M."/>
            <person name="Yan M."/>
            <person name="Riley R."/>
            <person name="Champramary S."/>
            <person name="Plett K.L."/>
            <person name="Tsai I.J."/>
            <person name="Slot J."/>
            <person name="Sipos G."/>
            <person name="Plett J."/>
            <person name="Nagy L.G."/>
            <person name="Grigoriev I.V."/>
        </authorList>
    </citation>
    <scope>NUCLEOTIDE SEQUENCE</scope>
    <source>
        <strain evidence="1">FPL87.14</strain>
    </source>
</reference>
<protein>
    <submittedName>
        <fullName evidence="1">Uncharacterized protein</fullName>
    </submittedName>
</protein>
<name>A0AA39JQN9_9AGAR</name>
<accession>A0AA39JQN9</accession>
<comment type="caution">
    <text evidence="1">The sequence shown here is derived from an EMBL/GenBank/DDBJ whole genome shotgun (WGS) entry which is preliminary data.</text>
</comment>
<dbReference type="AlphaFoldDB" id="A0AA39JQN9"/>
<sequence>MHARSNRVEITVLAFIASSVIKIWPAIQDRFTRFQFQLLDVPLIEVPCGRRKEMISIKPYAILTLIPPRNGRSLNPNTSIILKDSYQSADIETRSRGIYISTTSILLPCHIDAACIPPDEALSVDYTLPPDTPSPPIFQLSAMKRIYMPGFAGAVSVVKVDKSQLVYKRLVLTSEADKDVKLERRRRDILQCELDVYSRLHGSPYVLPIIGLVERVRHFVVYDDPHTKDVPVTDGFLIPFVGIFSQWCPGFCTEWTIQEKEFLALTLMDALLDFEQRGVHTTDLKNKYPPHEG</sequence>
<organism evidence="1 2">
    <name type="scientific">Armillaria borealis</name>
    <dbReference type="NCBI Taxonomy" id="47425"/>
    <lineage>
        <taxon>Eukaryota</taxon>
        <taxon>Fungi</taxon>
        <taxon>Dikarya</taxon>
        <taxon>Basidiomycota</taxon>
        <taxon>Agaricomycotina</taxon>
        <taxon>Agaricomycetes</taxon>
        <taxon>Agaricomycetidae</taxon>
        <taxon>Agaricales</taxon>
        <taxon>Marasmiineae</taxon>
        <taxon>Physalacriaceae</taxon>
        <taxon>Armillaria</taxon>
    </lineage>
</organism>
<proteinExistence type="predicted"/>
<evidence type="ECO:0000313" key="2">
    <source>
        <dbReference type="Proteomes" id="UP001175226"/>
    </source>
</evidence>
<keyword evidence="2" id="KW-1185">Reference proteome</keyword>
<dbReference type="Proteomes" id="UP001175226">
    <property type="component" value="Unassembled WGS sequence"/>
</dbReference>
<feature type="non-terminal residue" evidence="1">
    <location>
        <position position="293"/>
    </location>
</feature>
<evidence type="ECO:0000313" key="1">
    <source>
        <dbReference type="EMBL" id="KAK0444808.1"/>
    </source>
</evidence>
<dbReference type="EMBL" id="JAUEPT010000018">
    <property type="protein sequence ID" value="KAK0444808.1"/>
    <property type="molecule type" value="Genomic_DNA"/>
</dbReference>